<feature type="domain" description="Zeta toxin" evidence="7">
    <location>
        <begin position="143"/>
        <end position="330"/>
    </location>
</feature>
<comment type="similarity">
    <text evidence="1">Belongs to the zeta toxin family.</text>
</comment>
<evidence type="ECO:0000313" key="8">
    <source>
        <dbReference type="EMBL" id="MBF1128978.1"/>
    </source>
</evidence>
<comment type="catalytic activity">
    <reaction evidence="6">
        <text>UDP-N-acetyl-alpha-D-glucosamine + ATP = UDP-N-acetyl-alpha-D-glucosamine 3'-phosphate + ADP + H(+)</text>
        <dbReference type="Rhea" id="RHEA:32671"/>
        <dbReference type="ChEBI" id="CHEBI:15378"/>
        <dbReference type="ChEBI" id="CHEBI:30616"/>
        <dbReference type="ChEBI" id="CHEBI:57705"/>
        <dbReference type="ChEBI" id="CHEBI:64353"/>
        <dbReference type="ChEBI" id="CHEBI:456216"/>
        <dbReference type="EC" id="2.7.1.176"/>
    </reaction>
</comment>
<sequence>MPYDERSINELYESAEITPMGIQLEVNAEIFTTIYNLLSNMRSEEGIQQEDEKRLLHLWRKTIRAMAKVELRKGHGISMEKQIEMLKEAYAIETKYTADQLFSSVSSSKLTKEELEEVRRFSAEEMNTLFNSVIWPAMIKGKTGAQENPTAFIIAGQPGSGKTRMSSVIIDDYDGDIIQSMSDNFRGFHPRAKEVFQKYGRYCTYFSTKEGKYLSDLAMRKAAEEKYHILQEGSLDDSAHTMALISYLKEKGYTICVLLRACPKKDSWKAIHQLYLQQRLKAPGLSRLISKEQHDKACLSFLSATNDLINQNLMDRLIIKSPKGLLYDSDDMPTERVSDVLSKRIGK</sequence>
<gene>
    <name evidence="8" type="ORF">HXL70_02915</name>
</gene>
<dbReference type="Proteomes" id="UP000757890">
    <property type="component" value="Unassembled WGS sequence"/>
</dbReference>
<dbReference type="RefSeq" id="WP_276638967.1">
    <property type="nucleotide sequence ID" value="NZ_CAJPSS010000009.1"/>
</dbReference>
<proteinExistence type="inferred from homology"/>
<dbReference type="EC" id="2.7.1.176" evidence="2"/>
<dbReference type="SUPFAM" id="SSF52540">
    <property type="entry name" value="P-loop containing nucleoside triphosphate hydrolases"/>
    <property type="match status" value="1"/>
</dbReference>
<evidence type="ECO:0000256" key="1">
    <source>
        <dbReference type="ARBA" id="ARBA00009104"/>
    </source>
</evidence>
<reference evidence="8" key="1">
    <citation type="submission" date="2020-04" db="EMBL/GenBank/DDBJ databases">
        <title>Deep metagenomics examines the oral microbiome during advanced dental caries in children, revealing novel taxa and co-occurrences with host molecules.</title>
        <authorList>
            <person name="Baker J.L."/>
            <person name="Morton J.T."/>
            <person name="Dinis M."/>
            <person name="Alvarez R."/>
            <person name="Tran N.C."/>
            <person name="Knight R."/>
            <person name="Edlund A."/>
        </authorList>
    </citation>
    <scope>NUCLEOTIDE SEQUENCE</scope>
    <source>
        <strain evidence="8">JCVI_32_bin.14</strain>
    </source>
</reference>
<dbReference type="InterPro" id="IPR027417">
    <property type="entry name" value="P-loop_NTPase"/>
</dbReference>
<evidence type="ECO:0000313" key="9">
    <source>
        <dbReference type="Proteomes" id="UP000757890"/>
    </source>
</evidence>
<evidence type="ECO:0000256" key="3">
    <source>
        <dbReference type="ARBA" id="ARBA00022741"/>
    </source>
</evidence>
<comment type="caution">
    <text evidence="8">The sequence shown here is derived from an EMBL/GenBank/DDBJ whole genome shotgun (WGS) entry which is preliminary data.</text>
</comment>
<evidence type="ECO:0000256" key="6">
    <source>
        <dbReference type="ARBA" id="ARBA00048178"/>
    </source>
</evidence>
<protein>
    <recommendedName>
        <fullName evidence="5">UDP-N-acetylglucosamine kinase</fullName>
        <ecNumber evidence="2">2.7.1.176</ecNumber>
    </recommendedName>
    <alternativeName>
        <fullName evidence="5">UDP-N-acetylglucosamine kinase</fullName>
    </alternativeName>
</protein>
<keyword evidence="3" id="KW-0547">Nucleotide-binding</keyword>
<organism evidence="8 9">
    <name type="scientific">Dialister invisus</name>
    <dbReference type="NCBI Taxonomy" id="218538"/>
    <lineage>
        <taxon>Bacteria</taxon>
        <taxon>Bacillati</taxon>
        <taxon>Bacillota</taxon>
        <taxon>Negativicutes</taxon>
        <taxon>Veillonellales</taxon>
        <taxon>Veillonellaceae</taxon>
        <taxon>Dialister</taxon>
    </lineage>
</organism>
<accession>A0A930B503</accession>
<dbReference type="AlphaFoldDB" id="A0A930B503"/>
<evidence type="ECO:0000256" key="4">
    <source>
        <dbReference type="ARBA" id="ARBA00022840"/>
    </source>
</evidence>
<evidence type="ECO:0000256" key="5">
    <source>
        <dbReference type="ARBA" id="ARBA00032897"/>
    </source>
</evidence>
<dbReference type="EMBL" id="JABZMK010000007">
    <property type="protein sequence ID" value="MBF1128978.1"/>
    <property type="molecule type" value="Genomic_DNA"/>
</dbReference>
<dbReference type="Pfam" id="PF06414">
    <property type="entry name" value="Zeta_toxin"/>
    <property type="match status" value="1"/>
</dbReference>
<keyword evidence="4" id="KW-0067">ATP-binding</keyword>
<evidence type="ECO:0000259" key="7">
    <source>
        <dbReference type="Pfam" id="PF06414"/>
    </source>
</evidence>
<name>A0A930B503_9FIRM</name>
<dbReference type="GO" id="GO:0016301">
    <property type="term" value="F:kinase activity"/>
    <property type="evidence" value="ECO:0007669"/>
    <property type="project" value="InterPro"/>
</dbReference>
<evidence type="ECO:0000256" key="2">
    <source>
        <dbReference type="ARBA" id="ARBA00011963"/>
    </source>
</evidence>
<dbReference type="InterPro" id="IPR010488">
    <property type="entry name" value="Zeta_toxin_domain"/>
</dbReference>
<dbReference type="Gene3D" id="3.40.50.300">
    <property type="entry name" value="P-loop containing nucleotide triphosphate hydrolases"/>
    <property type="match status" value="1"/>
</dbReference>
<dbReference type="GO" id="GO:0005524">
    <property type="term" value="F:ATP binding"/>
    <property type="evidence" value="ECO:0007669"/>
    <property type="project" value="UniProtKB-KW"/>
</dbReference>